<evidence type="ECO:0000256" key="1">
    <source>
        <dbReference type="SAM" id="Phobius"/>
    </source>
</evidence>
<feature type="transmembrane region" description="Helical" evidence="1">
    <location>
        <begin position="35"/>
        <end position="56"/>
    </location>
</feature>
<dbReference type="Proteomes" id="UP000229390">
    <property type="component" value="Unassembled WGS sequence"/>
</dbReference>
<sequence length="105" mass="11199">MPLAIIIAGFGGGMVRGLIGFIKHQYSYKNVGFNLNYFLAMTFLSGVIGILTAASGQSLGINFLGSGYGPAFAFVVGYAGGDFVENVFKIISKKSSLIDFEKEKE</sequence>
<reference evidence="3" key="1">
    <citation type="submission" date="2017-09" db="EMBL/GenBank/DDBJ databases">
        <title>Depth-based differentiation of microbial function through sediment-hosted aquifers and enrichment of novel symbionts in the deep terrestrial subsurface.</title>
        <authorList>
            <person name="Probst A.J."/>
            <person name="Ladd B."/>
            <person name="Jarett J.K."/>
            <person name="Geller-Mcgrath D.E."/>
            <person name="Sieber C.M.K."/>
            <person name="Emerson J.B."/>
            <person name="Anantharaman K."/>
            <person name="Thomas B.C."/>
            <person name="Malmstrom R."/>
            <person name="Stieglmeier M."/>
            <person name="Klingl A."/>
            <person name="Woyke T."/>
            <person name="Ryan C.M."/>
            <person name="Banfield J.F."/>
        </authorList>
    </citation>
    <scope>NUCLEOTIDE SEQUENCE [LARGE SCALE GENOMIC DNA]</scope>
</reference>
<name>A0A2M6T0U2_9BACT</name>
<feature type="transmembrane region" description="Helical" evidence="1">
    <location>
        <begin position="68"/>
        <end position="88"/>
    </location>
</feature>
<proteinExistence type="predicted"/>
<gene>
    <name evidence="2" type="ORF">COT34_01055</name>
</gene>
<keyword evidence="1" id="KW-0472">Membrane</keyword>
<keyword evidence="1" id="KW-1133">Transmembrane helix</keyword>
<dbReference type="AlphaFoldDB" id="A0A2M6T0U2"/>
<keyword evidence="1" id="KW-0812">Transmembrane</keyword>
<feature type="transmembrane region" description="Helical" evidence="1">
    <location>
        <begin position="6"/>
        <end position="23"/>
    </location>
</feature>
<accession>A0A2M6T0U2</accession>
<organism evidence="2 3">
    <name type="scientific">Candidatus Nealsonbacteria bacterium CG08_land_8_20_14_0_20_43_11</name>
    <dbReference type="NCBI Taxonomy" id="1974706"/>
    <lineage>
        <taxon>Bacteria</taxon>
        <taxon>Candidatus Nealsoniibacteriota</taxon>
    </lineage>
</organism>
<comment type="caution">
    <text evidence="2">The sequence shown here is derived from an EMBL/GenBank/DDBJ whole genome shotgun (WGS) entry which is preliminary data.</text>
</comment>
<dbReference type="EMBL" id="PEYE01000020">
    <property type="protein sequence ID" value="PIS38940.1"/>
    <property type="molecule type" value="Genomic_DNA"/>
</dbReference>
<protein>
    <submittedName>
        <fullName evidence="2">Uncharacterized protein</fullName>
    </submittedName>
</protein>
<evidence type="ECO:0000313" key="2">
    <source>
        <dbReference type="EMBL" id="PIS38940.1"/>
    </source>
</evidence>
<evidence type="ECO:0000313" key="3">
    <source>
        <dbReference type="Proteomes" id="UP000229390"/>
    </source>
</evidence>